<proteinExistence type="predicted"/>
<evidence type="ECO:0000313" key="9">
    <source>
        <dbReference type="Proteomes" id="UP000694888"/>
    </source>
</evidence>
<dbReference type="Pfam" id="PF24815">
    <property type="entry name" value="HMG_WDHD1"/>
    <property type="match status" value="1"/>
</dbReference>
<dbReference type="InterPro" id="IPR055339">
    <property type="entry name" value="HMG-box_WDHD1"/>
</dbReference>
<gene>
    <name evidence="10" type="primary">LOC101856343</name>
</gene>
<feature type="compositionally biased region" description="Basic and acidic residues" evidence="7">
    <location>
        <begin position="935"/>
        <end position="952"/>
    </location>
</feature>
<evidence type="ECO:0000256" key="6">
    <source>
        <dbReference type="PROSITE-ProRule" id="PRU00267"/>
    </source>
</evidence>
<feature type="repeat" description="WD" evidence="5">
    <location>
        <begin position="137"/>
        <end position="178"/>
    </location>
</feature>
<evidence type="ECO:0000256" key="7">
    <source>
        <dbReference type="SAM" id="MobiDB-lite"/>
    </source>
</evidence>
<feature type="region of interest" description="Disordered" evidence="7">
    <location>
        <begin position="1016"/>
        <end position="1089"/>
    </location>
</feature>
<dbReference type="GeneID" id="101856343"/>
<evidence type="ECO:0000256" key="3">
    <source>
        <dbReference type="ARBA" id="ARBA00022737"/>
    </source>
</evidence>
<keyword evidence="9" id="KW-1185">Reference proteome</keyword>
<dbReference type="InterPro" id="IPR036322">
    <property type="entry name" value="WD40_repeat_dom_sf"/>
</dbReference>
<feature type="compositionally biased region" description="Acidic residues" evidence="7">
    <location>
        <begin position="828"/>
        <end position="846"/>
    </location>
</feature>
<dbReference type="Gene3D" id="1.10.30.10">
    <property type="entry name" value="High mobility group box domain"/>
    <property type="match status" value="1"/>
</dbReference>
<feature type="compositionally biased region" description="Acidic residues" evidence="7">
    <location>
        <begin position="798"/>
        <end position="814"/>
    </location>
</feature>
<dbReference type="InterPro" id="IPR036910">
    <property type="entry name" value="HMG_box_dom_sf"/>
</dbReference>
<dbReference type="RefSeq" id="XP_005097893.2">
    <property type="nucleotide sequence ID" value="XM_005097836.3"/>
</dbReference>
<dbReference type="PROSITE" id="PS50082">
    <property type="entry name" value="WD_REPEATS_2"/>
    <property type="match status" value="2"/>
</dbReference>
<dbReference type="CDD" id="cd21993">
    <property type="entry name" value="HMG-box_WDHD1"/>
    <property type="match status" value="1"/>
</dbReference>
<organism evidence="9 10">
    <name type="scientific">Aplysia californica</name>
    <name type="common">California sea hare</name>
    <dbReference type="NCBI Taxonomy" id="6500"/>
    <lineage>
        <taxon>Eukaryota</taxon>
        <taxon>Metazoa</taxon>
        <taxon>Spiralia</taxon>
        <taxon>Lophotrochozoa</taxon>
        <taxon>Mollusca</taxon>
        <taxon>Gastropoda</taxon>
        <taxon>Heterobranchia</taxon>
        <taxon>Euthyneura</taxon>
        <taxon>Tectipleura</taxon>
        <taxon>Aplysiida</taxon>
        <taxon>Aplysioidea</taxon>
        <taxon>Aplysiidae</taxon>
        <taxon>Aplysia</taxon>
    </lineage>
</organism>
<comment type="subcellular location">
    <subcellularLocation>
        <location evidence="1">Nucleus</location>
    </subcellularLocation>
</comment>
<sequence length="1089" mass="120225">MLEYITKLEMKALKLAHKEGHTEVCYDSSGSFILTGGSDGKVCIWEGQDDTDTTTVTVGDRIFALAFQGGRFFTATEENTIRIHTFPDGVGDGMVTRFTAPARHMDIAEDGAMLVAGSDDFKVKVMSMEENECTCLYTEHQAPILSVAMDPTREFVASASCDGTVKIWSSLDGSTEKSLSLLSKCSEASQAKSLCRMCWSEDGEFLLIPVNSEVHIYLRSSWEVVGKVSSSDIADEINVMAMCPDGIHVAVGCTKGSVAVFDWQNKKLAEKFSHPKQLAITSVAWNPKNKKELAFCDNMGQLGFAEISAIVEKSSGVQTNGEVFDDLDDDMLVASSSVPGEGGDDIDRVLEDPDEENSIDIGSIKRSLAPYMEDNDDAESMASSKVTDMPPVPVTAPVLPANIFKPTPLQPPFQPGSTPEHLSSRFMVWNTVGIVRQYTSEEENSIDIEFHDTATHHALHVDNNSDFVMADLSTQAVVLASRGDEDNPSKLLCMHFGSWDSCKEWSYQMPAGEEIQSVTVTDTWLAVATASRTLRIFSVGGLQREVFSVPGKIVSLASSGKTLMVVYHKGMGVPGDQYMGVSVIRVCKGMKTALVRDETLPLSPGSRLAWIGFSEEGTPFYMDYEGVVRMLNKQFGYTWWPVANTKDHTKGKSDHYWLVSMSETQQQIRCIPCKGSRYPPTLPRPALAVLPLELPLCDMDSEKSKYEESYQRHHLLAENLKLMGGEESGELFKPVREALMKLFAFAAKAEREFRAVEVCDMMEDQSLLHLAATYATRLKRIQLAERVGKIMHKRQEEAETVANEDDSEEEDTQEVEVRTSSSNRQAEEQSDADDDDMEVAEDDNADSQEQPSTPGPMLKTNIDKECRSKDRSSGRQNPFKIASPAERSGKKGSQVFDKMEKSTPKAAPTFAPLPVSIKKSVKKTSSGQAKLTGFKKGDSTKSKQSDGAKQVKQEVVLSQYSTEETSENEPVKKKVSAFDLWLEENKGDLREEFPELSDEDLSQKAAQAFRALSKEERQVWVQKAKSQTETNSADSSKKRKASTDDVSKQEDTNSTTLLKKHKSGESAADKKTPLSQTTNAKLAKFAKTD</sequence>
<keyword evidence="6 10" id="KW-0238">DNA-binding</keyword>
<protein>
    <submittedName>
        <fullName evidence="10">WD repeat and HMG-box DNA-binding protein 1 isoform X2</fullName>
    </submittedName>
</protein>
<dbReference type="GO" id="GO:0003677">
    <property type="term" value="F:DNA binding"/>
    <property type="evidence" value="ECO:0007669"/>
    <property type="project" value="UniProtKB-KW"/>
</dbReference>
<evidence type="ECO:0000256" key="1">
    <source>
        <dbReference type="ARBA" id="ARBA00004123"/>
    </source>
</evidence>
<keyword evidence="4 6" id="KW-0539">Nucleus</keyword>
<keyword evidence="3" id="KW-0677">Repeat</keyword>
<evidence type="ECO:0000259" key="8">
    <source>
        <dbReference type="PROSITE" id="PS50118"/>
    </source>
</evidence>
<dbReference type="SMART" id="SM00398">
    <property type="entry name" value="HMG"/>
    <property type="match status" value="1"/>
</dbReference>
<feature type="repeat" description="WD" evidence="5">
    <location>
        <begin position="14"/>
        <end position="55"/>
    </location>
</feature>
<dbReference type="InterPro" id="IPR022100">
    <property type="entry name" value="WDHD1/CFT4_beta-prop_2nd"/>
</dbReference>
<dbReference type="InterPro" id="IPR015943">
    <property type="entry name" value="WD40/YVTN_repeat-like_dom_sf"/>
</dbReference>
<dbReference type="Gene3D" id="2.130.10.10">
    <property type="entry name" value="YVTN repeat-like/Quinoprotein amine dehydrogenase"/>
    <property type="match status" value="2"/>
</dbReference>
<dbReference type="InterPro" id="IPR001680">
    <property type="entry name" value="WD40_rpt"/>
</dbReference>
<feature type="region of interest" description="Disordered" evidence="7">
    <location>
        <begin position="794"/>
        <end position="955"/>
    </location>
</feature>
<name>A0ABM0JNK8_APLCA</name>
<dbReference type="Pfam" id="PF20946">
    <property type="entry name" value="Ctf4_C"/>
    <property type="match status" value="1"/>
</dbReference>
<feature type="DNA-binding region" description="HMG box" evidence="6">
    <location>
        <begin position="971"/>
        <end position="1039"/>
    </location>
</feature>
<keyword evidence="2 5" id="KW-0853">WD repeat</keyword>
<dbReference type="Pfam" id="PF12341">
    <property type="entry name" value="Mcl1_mid"/>
    <property type="match status" value="1"/>
</dbReference>
<dbReference type="SUPFAM" id="SSF50978">
    <property type="entry name" value="WD40 repeat-like"/>
    <property type="match status" value="2"/>
</dbReference>
<dbReference type="Pfam" id="PF24817">
    <property type="entry name" value="WD40_WDHD1_1st"/>
    <property type="match status" value="1"/>
</dbReference>
<dbReference type="Proteomes" id="UP000694888">
    <property type="component" value="Unplaced"/>
</dbReference>
<dbReference type="SMART" id="SM00320">
    <property type="entry name" value="WD40"/>
    <property type="match status" value="7"/>
</dbReference>
<dbReference type="SUPFAM" id="SSF47095">
    <property type="entry name" value="HMG-box"/>
    <property type="match status" value="1"/>
</dbReference>
<feature type="compositionally biased region" description="Polar residues" evidence="7">
    <location>
        <begin position="1024"/>
        <end position="1034"/>
    </location>
</feature>
<evidence type="ECO:0000256" key="4">
    <source>
        <dbReference type="ARBA" id="ARBA00023242"/>
    </source>
</evidence>
<dbReference type="PANTHER" id="PTHR19932:SF10">
    <property type="entry name" value="WD REPEAT AND HMG-BOX DNA-BINDING PROTEIN 1"/>
    <property type="match status" value="1"/>
</dbReference>
<dbReference type="PANTHER" id="PTHR19932">
    <property type="entry name" value="WD REPEAT AND HMG-BOX DNA BINDING PROTEIN"/>
    <property type="match status" value="1"/>
</dbReference>
<feature type="domain" description="HMG box" evidence="8">
    <location>
        <begin position="971"/>
        <end position="1039"/>
    </location>
</feature>
<accession>A0ABM0JNK8</accession>
<feature type="compositionally biased region" description="Basic and acidic residues" evidence="7">
    <location>
        <begin position="1063"/>
        <end position="1072"/>
    </location>
</feature>
<dbReference type="PROSITE" id="PS50294">
    <property type="entry name" value="WD_REPEATS_REGION"/>
    <property type="match status" value="1"/>
</dbReference>
<feature type="compositionally biased region" description="Basic and acidic residues" evidence="7">
    <location>
        <begin position="1041"/>
        <end position="1051"/>
    </location>
</feature>
<evidence type="ECO:0000256" key="2">
    <source>
        <dbReference type="ARBA" id="ARBA00022574"/>
    </source>
</evidence>
<evidence type="ECO:0000256" key="5">
    <source>
        <dbReference type="PROSITE-ProRule" id="PRU00221"/>
    </source>
</evidence>
<feature type="compositionally biased region" description="Low complexity" evidence="7">
    <location>
        <begin position="915"/>
        <end position="926"/>
    </location>
</feature>
<reference evidence="10" key="1">
    <citation type="submission" date="2025-08" db="UniProtKB">
        <authorList>
            <consortium name="RefSeq"/>
        </authorList>
    </citation>
    <scope>IDENTIFICATION</scope>
</reference>
<dbReference type="InterPro" id="IPR048591">
    <property type="entry name" value="WDHD1/CFT4_hel"/>
</dbReference>
<feature type="compositionally biased region" description="Basic and acidic residues" evidence="7">
    <location>
        <begin position="861"/>
        <end position="873"/>
    </location>
</feature>
<dbReference type="InterPro" id="IPR009071">
    <property type="entry name" value="HMG_box_dom"/>
</dbReference>
<dbReference type="PROSITE" id="PS50118">
    <property type="entry name" value="HMG_BOX_2"/>
    <property type="match status" value="1"/>
</dbReference>
<dbReference type="InterPro" id="IPR057646">
    <property type="entry name" value="WD40_WDHD1_1st"/>
</dbReference>
<evidence type="ECO:0000313" key="10">
    <source>
        <dbReference type="RefSeq" id="XP_005097893.2"/>
    </source>
</evidence>